<dbReference type="AlphaFoldDB" id="A0A6A6QCH2"/>
<protein>
    <recommendedName>
        <fullName evidence="1">F-box domain-containing protein</fullName>
    </recommendedName>
</protein>
<reference evidence="2" key="1">
    <citation type="journal article" date="2020" name="Stud. Mycol.">
        <title>101 Dothideomycetes genomes: a test case for predicting lifestyles and emergence of pathogens.</title>
        <authorList>
            <person name="Haridas S."/>
            <person name="Albert R."/>
            <person name="Binder M."/>
            <person name="Bloem J."/>
            <person name="Labutti K."/>
            <person name="Salamov A."/>
            <person name="Andreopoulos B."/>
            <person name="Baker S."/>
            <person name="Barry K."/>
            <person name="Bills G."/>
            <person name="Bluhm B."/>
            <person name="Cannon C."/>
            <person name="Castanera R."/>
            <person name="Culley D."/>
            <person name="Daum C."/>
            <person name="Ezra D."/>
            <person name="Gonzalez J."/>
            <person name="Henrissat B."/>
            <person name="Kuo A."/>
            <person name="Liang C."/>
            <person name="Lipzen A."/>
            <person name="Lutzoni F."/>
            <person name="Magnuson J."/>
            <person name="Mondo S."/>
            <person name="Nolan M."/>
            <person name="Ohm R."/>
            <person name="Pangilinan J."/>
            <person name="Park H.-J."/>
            <person name="Ramirez L."/>
            <person name="Alfaro M."/>
            <person name="Sun H."/>
            <person name="Tritt A."/>
            <person name="Yoshinaga Y."/>
            <person name="Zwiers L.-H."/>
            <person name="Turgeon B."/>
            <person name="Goodwin S."/>
            <person name="Spatafora J."/>
            <person name="Crous P."/>
            <person name="Grigoriev I."/>
        </authorList>
    </citation>
    <scope>NUCLEOTIDE SEQUENCE</scope>
    <source>
        <strain evidence="2">CBS 269.34</strain>
    </source>
</reference>
<feature type="domain" description="F-box" evidence="1">
    <location>
        <begin position="19"/>
        <end position="59"/>
    </location>
</feature>
<dbReference type="SMART" id="SM00256">
    <property type="entry name" value="FBOX"/>
    <property type="match status" value="1"/>
</dbReference>
<dbReference type="Proteomes" id="UP000799750">
    <property type="component" value="Unassembled WGS sequence"/>
</dbReference>
<accession>A0A6A6QCH2</accession>
<sequence length="279" mass="31323">MATPAPVPEMSPAVDAVFSTVELLEEILGHLSPRELCRSKMLCRQWRDVVNSSPSLQRNTFLTSKFPTPNPPLIGWPEGSQSRLDFCDFSCEDQGKMAVNELVHGIFDTDIATGRIQAHVSFNHETREAILDFGHAFGHPSQLIDNIKRTLSVNVEITGWRQNERMRDASWQQMLVVDPPATKVLMQLENWGINKLLPLRSWATAGLKMGELVDQVVAQLLQEKMHKMVKGCGNGVFISHTTQMMSLWNDDREVEDCKKGILFTCSHPVGLRTGSRDAN</sequence>
<dbReference type="EMBL" id="MU004198">
    <property type="protein sequence ID" value="KAF2489962.1"/>
    <property type="molecule type" value="Genomic_DNA"/>
</dbReference>
<dbReference type="InterPro" id="IPR001810">
    <property type="entry name" value="F-box_dom"/>
</dbReference>
<dbReference type="CDD" id="cd09917">
    <property type="entry name" value="F-box_SF"/>
    <property type="match status" value="1"/>
</dbReference>
<keyword evidence="3" id="KW-1185">Reference proteome</keyword>
<dbReference type="OrthoDB" id="3800738at2759"/>
<dbReference type="Pfam" id="PF00646">
    <property type="entry name" value="F-box"/>
    <property type="match status" value="1"/>
</dbReference>
<dbReference type="Gene3D" id="1.20.1280.50">
    <property type="match status" value="1"/>
</dbReference>
<dbReference type="InterPro" id="IPR036047">
    <property type="entry name" value="F-box-like_dom_sf"/>
</dbReference>
<gene>
    <name evidence="2" type="ORF">BU16DRAFT_168204</name>
</gene>
<evidence type="ECO:0000259" key="1">
    <source>
        <dbReference type="SMART" id="SM00256"/>
    </source>
</evidence>
<organism evidence="2 3">
    <name type="scientific">Lophium mytilinum</name>
    <dbReference type="NCBI Taxonomy" id="390894"/>
    <lineage>
        <taxon>Eukaryota</taxon>
        <taxon>Fungi</taxon>
        <taxon>Dikarya</taxon>
        <taxon>Ascomycota</taxon>
        <taxon>Pezizomycotina</taxon>
        <taxon>Dothideomycetes</taxon>
        <taxon>Pleosporomycetidae</taxon>
        <taxon>Mytilinidiales</taxon>
        <taxon>Mytilinidiaceae</taxon>
        <taxon>Lophium</taxon>
    </lineage>
</organism>
<name>A0A6A6QCH2_9PEZI</name>
<evidence type="ECO:0000313" key="2">
    <source>
        <dbReference type="EMBL" id="KAF2489962.1"/>
    </source>
</evidence>
<proteinExistence type="predicted"/>
<evidence type="ECO:0000313" key="3">
    <source>
        <dbReference type="Proteomes" id="UP000799750"/>
    </source>
</evidence>
<dbReference type="SUPFAM" id="SSF81383">
    <property type="entry name" value="F-box domain"/>
    <property type="match status" value="1"/>
</dbReference>